<name>A0AAV7W6M5_PLEWA</name>
<dbReference type="EMBL" id="JANPWB010000002">
    <property type="protein sequence ID" value="KAJ1207960.1"/>
    <property type="molecule type" value="Genomic_DNA"/>
</dbReference>
<reference evidence="1" key="1">
    <citation type="journal article" date="2022" name="bioRxiv">
        <title>Sequencing and chromosome-scale assembly of the giantPleurodeles waltlgenome.</title>
        <authorList>
            <person name="Brown T."/>
            <person name="Elewa A."/>
            <person name="Iarovenko S."/>
            <person name="Subramanian E."/>
            <person name="Araus A.J."/>
            <person name="Petzold A."/>
            <person name="Susuki M."/>
            <person name="Suzuki K.-i.T."/>
            <person name="Hayashi T."/>
            <person name="Toyoda A."/>
            <person name="Oliveira C."/>
            <person name="Osipova E."/>
            <person name="Leigh N.D."/>
            <person name="Simon A."/>
            <person name="Yun M.H."/>
        </authorList>
    </citation>
    <scope>NUCLEOTIDE SEQUENCE</scope>
    <source>
        <strain evidence="1">20211129_DDA</strain>
        <tissue evidence="1">Liver</tissue>
    </source>
</reference>
<dbReference type="AlphaFoldDB" id="A0AAV7W6M5"/>
<evidence type="ECO:0000313" key="1">
    <source>
        <dbReference type="EMBL" id="KAJ1207960.1"/>
    </source>
</evidence>
<evidence type="ECO:0000313" key="2">
    <source>
        <dbReference type="Proteomes" id="UP001066276"/>
    </source>
</evidence>
<sequence length="141" mass="15851">MGGFTAISDLCAAGNALRRRLSLLVHSGRADCHLQPALPEVPDLRLSLPGHPRKDGVRVTPRPYAAFSKRQETRSAAYCERTRQRADALLRQALVSRVRAAAKRRFLDRRVGCKRPLFRHMSSAIVRCIILSHTRRCTPRG</sequence>
<keyword evidence="2" id="KW-1185">Reference proteome</keyword>
<accession>A0AAV7W6M5</accession>
<organism evidence="1 2">
    <name type="scientific">Pleurodeles waltl</name>
    <name type="common">Iberian ribbed newt</name>
    <dbReference type="NCBI Taxonomy" id="8319"/>
    <lineage>
        <taxon>Eukaryota</taxon>
        <taxon>Metazoa</taxon>
        <taxon>Chordata</taxon>
        <taxon>Craniata</taxon>
        <taxon>Vertebrata</taxon>
        <taxon>Euteleostomi</taxon>
        <taxon>Amphibia</taxon>
        <taxon>Batrachia</taxon>
        <taxon>Caudata</taxon>
        <taxon>Salamandroidea</taxon>
        <taxon>Salamandridae</taxon>
        <taxon>Pleurodelinae</taxon>
        <taxon>Pleurodeles</taxon>
    </lineage>
</organism>
<protein>
    <submittedName>
        <fullName evidence="1">Uncharacterized protein</fullName>
    </submittedName>
</protein>
<proteinExistence type="predicted"/>
<gene>
    <name evidence="1" type="ORF">NDU88_003350</name>
</gene>
<dbReference type="Proteomes" id="UP001066276">
    <property type="component" value="Chromosome 1_2"/>
</dbReference>
<comment type="caution">
    <text evidence="1">The sequence shown here is derived from an EMBL/GenBank/DDBJ whole genome shotgun (WGS) entry which is preliminary data.</text>
</comment>